<dbReference type="WBParaSite" id="nRc.2.0.1.t21072-RA">
    <property type="protein sequence ID" value="nRc.2.0.1.t21072-RA"/>
    <property type="gene ID" value="nRc.2.0.1.g21072"/>
</dbReference>
<proteinExistence type="predicted"/>
<dbReference type="Proteomes" id="UP000887565">
    <property type="component" value="Unplaced"/>
</dbReference>
<evidence type="ECO:0000313" key="2">
    <source>
        <dbReference type="WBParaSite" id="nRc.2.0.1.t21072-RA"/>
    </source>
</evidence>
<accession>A0A915J3M6</accession>
<sequence>MRISNQNNKPNKDAIDPWLLFRSSIEMGPWFNGSKTGQATPFDNTMWQRETSEGEKLEIDDSNIKTSYVELCNIRPTAFIGRDFFYFQNLNSIGTSAHKVTAPAVVSSRYSLYIFLQSWTALKGHLTCSTDKISPLPFLTFFKALQKYQKRDLATIWFGAKIRILYSSGERFLSVGT</sequence>
<dbReference type="AlphaFoldDB" id="A0A915J3M6"/>
<evidence type="ECO:0000313" key="1">
    <source>
        <dbReference type="Proteomes" id="UP000887565"/>
    </source>
</evidence>
<name>A0A915J3M6_ROMCU</name>
<protein>
    <submittedName>
        <fullName evidence="2">Uncharacterized protein</fullName>
    </submittedName>
</protein>
<organism evidence="1 2">
    <name type="scientific">Romanomermis culicivorax</name>
    <name type="common">Nematode worm</name>
    <dbReference type="NCBI Taxonomy" id="13658"/>
    <lineage>
        <taxon>Eukaryota</taxon>
        <taxon>Metazoa</taxon>
        <taxon>Ecdysozoa</taxon>
        <taxon>Nematoda</taxon>
        <taxon>Enoplea</taxon>
        <taxon>Dorylaimia</taxon>
        <taxon>Mermithida</taxon>
        <taxon>Mermithoidea</taxon>
        <taxon>Mermithidae</taxon>
        <taxon>Romanomermis</taxon>
    </lineage>
</organism>
<reference evidence="2" key="1">
    <citation type="submission" date="2022-11" db="UniProtKB">
        <authorList>
            <consortium name="WormBaseParasite"/>
        </authorList>
    </citation>
    <scope>IDENTIFICATION</scope>
</reference>
<keyword evidence="1" id="KW-1185">Reference proteome</keyword>